<gene>
    <name evidence="1" type="ORF">SDC9_153565</name>
</gene>
<name>A0A645EYP8_9ZZZZ</name>
<evidence type="ECO:0000313" key="1">
    <source>
        <dbReference type="EMBL" id="MPN06309.1"/>
    </source>
</evidence>
<proteinExistence type="predicted"/>
<reference evidence="1" key="1">
    <citation type="submission" date="2019-08" db="EMBL/GenBank/DDBJ databases">
        <authorList>
            <person name="Kucharzyk K."/>
            <person name="Murdoch R.W."/>
            <person name="Higgins S."/>
            <person name="Loffler F."/>
        </authorList>
    </citation>
    <scope>NUCLEOTIDE SEQUENCE</scope>
</reference>
<dbReference type="AlphaFoldDB" id="A0A645EYP8"/>
<organism evidence="1">
    <name type="scientific">bioreactor metagenome</name>
    <dbReference type="NCBI Taxonomy" id="1076179"/>
    <lineage>
        <taxon>unclassified sequences</taxon>
        <taxon>metagenomes</taxon>
        <taxon>ecological metagenomes</taxon>
    </lineage>
</organism>
<protein>
    <submittedName>
        <fullName evidence="1">Uncharacterized protein</fullName>
    </submittedName>
</protein>
<dbReference type="EMBL" id="VSSQ01052217">
    <property type="protein sequence ID" value="MPN06309.1"/>
    <property type="molecule type" value="Genomic_DNA"/>
</dbReference>
<comment type="caution">
    <text evidence="1">The sequence shown here is derived from an EMBL/GenBank/DDBJ whole genome shotgun (WGS) entry which is preliminary data.</text>
</comment>
<sequence length="153" mass="16579">MWGIDCAPSTSTGTPCACAVAIISFTGLMVPNTLEIWAMLTIRVRSEKSFSYSSSRSSPRSFIGITLILMPLRAANSCQGTMLLWCSMVEIMTSSPSFINSSPKEKASKLIASVVPRVKMTSAEVRALINRRTVSREPSCSSVACCDKKCTPR</sequence>
<accession>A0A645EYP8</accession>